<keyword evidence="3" id="KW-1185">Reference proteome</keyword>
<evidence type="ECO:0000313" key="2">
    <source>
        <dbReference type="EMBL" id="GII81674.1"/>
    </source>
</evidence>
<dbReference type="RefSeq" id="WP_203994270.1">
    <property type="nucleotide sequence ID" value="NZ_BOOU01000106.1"/>
</dbReference>
<protein>
    <submittedName>
        <fullName evidence="2">Nitroreductase</fullName>
    </submittedName>
</protein>
<dbReference type="PANTHER" id="PTHR23026:SF123">
    <property type="entry name" value="NAD(P)H NITROREDUCTASE RV3131-RELATED"/>
    <property type="match status" value="1"/>
</dbReference>
<dbReference type="Proteomes" id="UP000655287">
    <property type="component" value="Unassembled WGS sequence"/>
</dbReference>
<sequence length="326" mass="35790">MPVTAATDLGFRRLLAAAGQAPSVHNTQPWRLRAVRDRVARGHAVELLADRDRRLRVADPRGRSLHVSCGAALFNLRLAVSVAGRRPLVRLAPGEPETPDLLAVVRPGEAVPATEAERELYAAIGRRRTNREPFADRPLPPWVLADLRIAASREGAFLVVPGRHGGGELLECVAIAEDELARDRDYLAELRAWTMRGARHDGLPAHVLGPRPAGEPAPVRDFGRHPDRPPVPFEARPHLAVLTTPGDRPVDWLRAGQALQRVLLVATAHGVSASFLNQPLDLRDLRRHTDPRHRRGHPQMIIRLGYGPEVPRAPRRPPAELAANGT</sequence>
<dbReference type="AlphaFoldDB" id="A0A919V3F4"/>
<gene>
    <name evidence="2" type="ORF">Sru01_66560</name>
</gene>
<dbReference type="GO" id="GO:0016491">
    <property type="term" value="F:oxidoreductase activity"/>
    <property type="evidence" value="ECO:0007669"/>
    <property type="project" value="InterPro"/>
</dbReference>
<dbReference type="SUPFAM" id="SSF55469">
    <property type="entry name" value="FMN-dependent nitroreductase-like"/>
    <property type="match status" value="2"/>
</dbReference>
<accession>A0A919V3F4</accession>
<dbReference type="InterPro" id="IPR000415">
    <property type="entry name" value="Nitroreductase-like"/>
</dbReference>
<reference evidence="2" key="1">
    <citation type="submission" date="2021-01" db="EMBL/GenBank/DDBJ databases">
        <title>Whole genome shotgun sequence of Sphaerisporangium rufum NBRC 109079.</title>
        <authorList>
            <person name="Komaki H."/>
            <person name="Tamura T."/>
        </authorList>
    </citation>
    <scope>NUCLEOTIDE SEQUENCE</scope>
    <source>
        <strain evidence="2">NBRC 109079</strain>
    </source>
</reference>
<dbReference type="NCBIfam" id="NF047509">
    <property type="entry name" value="Rv3131_FMN_oxido"/>
    <property type="match status" value="1"/>
</dbReference>
<name>A0A919V3F4_9ACTN</name>
<evidence type="ECO:0000259" key="1">
    <source>
        <dbReference type="Pfam" id="PF00881"/>
    </source>
</evidence>
<dbReference type="PANTHER" id="PTHR23026">
    <property type="entry name" value="NADPH NITROREDUCTASE"/>
    <property type="match status" value="1"/>
</dbReference>
<dbReference type="InterPro" id="IPR029479">
    <property type="entry name" value="Nitroreductase"/>
</dbReference>
<dbReference type="EMBL" id="BOOU01000106">
    <property type="protein sequence ID" value="GII81674.1"/>
    <property type="molecule type" value="Genomic_DNA"/>
</dbReference>
<evidence type="ECO:0000313" key="3">
    <source>
        <dbReference type="Proteomes" id="UP000655287"/>
    </source>
</evidence>
<comment type="caution">
    <text evidence="2">The sequence shown here is derived from an EMBL/GenBank/DDBJ whole genome shotgun (WGS) entry which is preliminary data.</text>
</comment>
<dbReference type="Pfam" id="PF00881">
    <property type="entry name" value="Nitroreductase"/>
    <property type="match status" value="1"/>
</dbReference>
<proteinExistence type="predicted"/>
<dbReference type="InterPro" id="IPR050627">
    <property type="entry name" value="Nitroreductase/BluB"/>
</dbReference>
<dbReference type="Gene3D" id="3.40.109.10">
    <property type="entry name" value="NADH Oxidase"/>
    <property type="match status" value="2"/>
</dbReference>
<feature type="domain" description="Nitroreductase" evidence="1">
    <location>
        <begin position="125"/>
        <end position="306"/>
    </location>
</feature>
<organism evidence="2 3">
    <name type="scientific">Sphaerisporangium rufum</name>
    <dbReference type="NCBI Taxonomy" id="1381558"/>
    <lineage>
        <taxon>Bacteria</taxon>
        <taxon>Bacillati</taxon>
        <taxon>Actinomycetota</taxon>
        <taxon>Actinomycetes</taxon>
        <taxon>Streptosporangiales</taxon>
        <taxon>Streptosporangiaceae</taxon>
        <taxon>Sphaerisporangium</taxon>
    </lineage>
</organism>